<reference evidence="1" key="1">
    <citation type="submission" date="2014-03" db="EMBL/GenBank/DDBJ databases">
        <authorList>
            <person name="Casaregola S."/>
        </authorList>
    </citation>
    <scope>NUCLEOTIDE SEQUENCE [LARGE SCALE GENOMIC DNA]</scope>
    <source>
        <strain evidence="1">CLIB 918</strain>
    </source>
</reference>
<dbReference type="NCBIfam" id="NF002696">
    <property type="entry name" value="PRK02487.1-5"/>
    <property type="match status" value="1"/>
</dbReference>
<evidence type="ECO:0000313" key="1">
    <source>
        <dbReference type="EMBL" id="CDO55540.1"/>
    </source>
</evidence>
<gene>
    <name evidence="1" type="ORF">BN980_GECA11s02771g</name>
</gene>
<dbReference type="GO" id="GO:0006620">
    <property type="term" value="P:post-translational protein targeting to endoplasmic reticulum membrane"/>
    <property type="evidence" value="ECO:0007669"/>
    <property type="project" value="TreeGrafter"/>
</dbReference>
<sequence length="179" mass="20070">MSVVDFELDVLDKHEQETILSSFNADVAFELGSLIRQRCLEYSQPVTINITLANQQVFFHALSRPGTNLDNQHWIQRKQRTVLRFGRSSFYMGTKLRKQGRTIETAFQIRDYEQYSVHGGGFPIRVRGTEGVVGVIAVSGLRQDLDHLVIYEALKAYIAANQPAPTTAGITKGLNDTGI</sequence>
<dbReference type="OrthoDB" id="2209940at2759"/>
<evidence type="ECO:0000313" key="2">
    <source>
        <dbReference type="Proteomes" id="UP000242525"/>
    </source>
</evidence>
<comment type="caution">
    <text evidence="1">The sequence shown here is derived from an EMBL/GenBank/DDBJ whole genome shotgun (WGS) entry which is preliminary data.</text>
</comment>
<dbReference type="PANTHER" id="PTHR28255">
    <property type="match status" value="1"/>
</dbReference>
<name>A0A0J9XE32_GEOCN</name>
<dbReference type="SUPFAM" id="SSF143744">
    <property type="entry name" value="GlcG-like"/>
    <property type="match status" value="1"/>
</dbReference>
<dbReference type="PANTHER" id="PTHR28255:SF1">
    <property type="entry name" value="UPF0303 PROTEIN YBR137W"/>
    <property type="match status" value="1"/>
</dbReference>
<dbReference type="GO" id="GO:0072380">
    <property type="term" value="C:TRC complex"/>
    <property type="evidence" value="ECO:0007669"/>
    <property type="project" value="TreeGrafter"/>
</dbReference>
<dbReference type="STRING" id="1173061.A0A0J9XE32"/>
<dbReference type="EMBL" id="CCBN010000011">
    <property type="protein sequence ID" value="CDO55540.1"/>
    <property type="molecule type" value="Genomic_DNA"/>
</dbReference>
<keyword evidence="2" id="KW-1185">Reference proteome</keyword>
<dbReference type="InterPro" id="IPR038084">
    <property type="entry name" value="PduO/GlcC-like_sf"/>
</dbReference>
<dbReference type="Gene3D" id="3.30.450.150">
    <property type="entry name" value="Haem-degrading domain"/>
    <property type="match status" value="1"/>
</dbReference>
<dbReference type="InterPro" id="IPR010371">
    <property type="entry name" value="YBR137W-like"/>
</dbReference>
<protein>
    <submittedName>
        <fullName evidence="1">Uncharacterized protein</fullName>
    </submittedName>
</protein>
<dbReference type="Pfam" id="PF03928">
    <property type="entry name" value="HbpS-like"/>
    <property type="match status" value="1"/>
</dbReference>
<proteinExistence type="predicted"/>
<dbReference type="InterPro" id="IPR005624">
    <property type="entry name" value="PduO/GlcC-like"/>
</dbReference>
<dbReference type="Proteomes" id="UP000242525">
    <property type="component" value="Unassembled WGS sequence"/>
</dbReference>
<organism evidence="1 2">
    <name type="scientific">Geotrichum candidum</name>
    <name type="common">Oospora lactis</name>
    <name type="synonym">Dipodascus geotrichum</name>
    <dbReference type="NCBI Taxonomy" id="1173061"/>
    <lineage>
        <taxon>Eukaryota</taxon>
        <taxon>Fungi</taxon>
        <taxon>Dikarya</taxon>
        <taxon>Ascomycota</taxon>
        <taxon>Saccharomycotina</taxon>
        <taxon>Dipodascomycetes</taxon>
        <taxon>Dipodascales</taxon>
        <taxon>Dipodascaceae</taxon>
        <taxon>Geotrichum</taxon>
    </lineage>
</organism>
<dbReference type="PIRSF" id="PIRSF008757">
    <property type="entry name" value="UCP008757"/>
    <property type="match status" value="1"/>
</dbReference>
<dbReference type="AlphaFoldDB" id="A0A0J9XE32"/>
<accession>A0A0J9XE32</accession>